<name>A0A285U437_9BACL</name>
<sequence>MALKKKKQKIQKFENVVVFPGTVERLISTAHKYVENYQFDLANQYFQEALQYTEGDEITLSVYAYSLYETKAYDKAKEVCEKLLSIGPSMYLEVMELYLTICMQLKQYKEVETIITSLLEEGAIPENQIEKFERLKNLNANIVGTNDEFFHDVNFSDQVQDESKYELNRFLSLSSNQQLILIQELTEANIRPIVGQLKDIIEHESTHPFVKSLILILLVEQEVDINLRISKFEQQMEVNPSSLLLPTKLPKYKKILSIVRDRLDQEPSKLEMVEYLISKHAIATYPFDWLDYDSEDLSYAYIDFVSLMFGSMQEMDYELIGFLQKLEEITELREV</sequence>
<evidence type="ECO:0000313" key="2">
    <source>
        <dbReference type="Proteomes" id="UP000219252"/>
    </source>
</evidence>
<dbReference type="SUPFAM" id="SSF48452">
    <property type="entry name" value="TPR-like"/>
    <property type="match status" value="1"/>
</dbReference>
<protein>
    <submittedName>
        <fullName evidence="1">Uncharacterized protein</fullName>
    </submittedName>
</protein>
<dbReference type="Gene3D" id="1.25.40.10">
    <property type="entry name" value="Tetratricopeptide repeat domain"/>
    <property type="match status" value="1"/>
</dbReference>
<dbReference type="OrthoDB" id="2364593at2"/>
<proteinExistence type="predicted"/>
<dbReference type="EMBL" id="OBQC01000002">
    <property type="protein sequence ID" value="SOC36447.1"/>
    <property type="molecule type" value="Genomic_DNA"/>
</dbReference>
<dbReference type="RefSeq" id="WP_097148426.1">
    <property type="nucleotide sequence ID" value="NZ_OBQC01000002.1"/>
</dbReference>
<keyword evidence="2" id="KW-1185">Reference proteome</keyword>
<evidence type="ECO:0000313" key="1">
    <source>
        <dbReference type="EMBL" id="SOC36447.1"/>
    </source>
</evidence>
<dbReference type="Proteomes" id="UP000219252">
    <property type="component" value="Unassembled WGS sequence"/>
</dbReference>
<accession>A0A285U437</accession>
<dbReference type="InterPro" id="IPR011990">
    <property type="entry name" value="TPR-like_helical_dom_sf"/>
</dbReference>
<gene>
    <name evidence="1" type="ORF">SAMN05877842_102366</name>
</gene>
<organism evidence="1 2">
    <name type="scientific">Ureibacillus acetophenoni</name>
    <dbReference type="NCBI Taxonomy" id="614649"/>
    <lineage>
        <taxon>Bacteria</taxon>
        <taxon>Bacillati</taxon>
        <taxon>Bacillota</taxon>
        <taxon>Bacilli</taxon>
        <taxon>Bacillales</taxon>
        <taxon>Caryophanaceae</taxon>
        <taxon>Ureibacillus</taxon>
    </lineage>
</organism>
<dbReference type="AlphaFoldDB" id="A0A285U437"/>
<dbReference type="SUPFAM" id="SSF116965">
    <property type="entry name" value="Hypothetical protein MPN330"/>
    <property type="match status" value="1"/>
</dbReference>
<reference evidence="2" key="1">
    <citation type="submission" date="2017-08" db="EMBL/GenBank/DDBJ databases">
        <authorList>
            <person name="Varghese N."/>
            <person name="Submissions S."/>
        </authorList>
    </citation>
    <scope>NUCLEOTIDE SEQUENCE [LARGE SCALE GENOMIC DNA]</scope>
    <source>
        <strain evidence="2">JC23</strain>
    </source>
</reference>